<evidence type="ECO:0000259" key="2">
    <source>
        <dbReference type="Pfam" id="PF12937"/>
    </source>
</evidence>
<dbReference type="STRING" id="685588.A0A067S525"/>
<organism evidence="3 4">
    <name type="scientific">Galerina marginata (strain CBS 339.88)</name>
    <dbReference type="NCBI Taxonomy" id="685588"/>
    <lineage>
        <taxon>Eukaryota</taxon>
        <taxon>Fungi</taxon>
        <taxon>Dikarya</taxon>
        <taxon>Basidiomycota</taxon>
        <taxon>Agaricomycotina</taxon>
        <taxon>Agaricomycetes</taxon>
        <taxon>Agaricomycetidae</taxon>
        <taxon>Agaricales</taxon>
        <taxon>Agaricineae</taxon>
        <taxon>Strophariaceae</taxon>
        <taxon>Galerina</taxon>
    </lineage>
</organism>
<dbReference type="OrthoDB" id="5354526at2759"/>
<reference evidence="4" key="1">
    <citation type="journal article" date="2014" name="Proc. Natl. Acad. Sci. U.S.A.">
        <title>Extensive sampling of basidiomycete genomes demonstrates inadequacy of the white-rot/brown-rot paradigm for wood decay fungi.</title>
        <authorList>
            <person name="Riley R."/>
            <person name="Salamov A.A."/>
            <person name="Brown D.W."/>
            <person name="Nagy L.G."/>
            <person name="Floudas D."/>
            <person name="Held B.W."/>
            <person name="Levasseur A."/>
            <person name="Lombard V."/>
            <person name="Morin E."/>
            <person name="Otillar R."/>
            <person name="Lindquist E.A."/>
            <person name="Sun H."/>
            <person name="LaButti K.M."/>
            <person name="Schmutz J."/>
            <person name="Jabbour D."/>
            <person name="Luo H."/>
            <person name="Baker S.E."/>
            <person name="Pisabarro A.G."/>
            <person name="Walton J.D."/>
            <person name="Blanchette R.A."/>
            <person name="Henrissat B."/>
            <person name="Martin F."/>
            <person name="Cullen D."/>
            <person name="Hibbett D.S."/>
            <person name="Grigoriev I.V."/>
        </authorList>
    </citation>
    <scope>NUCLEOTIDE SEQUENCE [LARGE SCALE GENOMIC DNA]</scope>
    <source>
        <strain evidence="4">CBS 339.88</strain>
    </source>
</reference>
<dbReference type="Pfam" id="PF12937">
    <property type="entry name" value="F-box-like"/>
    <property type="match status" value="1"/>
</dbReference>
<dbReference type="AlphaFoldDB" id="A0A067S525"/>
<dbReference type="SUPFAM" id="SSF52047">
    <property type="entry name" value="RNI-like"/>
    <property type="match status" value="1"/>
</dbReference>
<feature type="compositionally biased region" description="Low complexity" evidence="1">
    <location>
        <begin position="526"/>
        <end position="545"/>
    </location>
</feature>
<dbReference type="SUPFAM" id="SSF81383">
    <property type="entry name" value="F-box domain"/>
    <property type="match status" value="1"/>
</dbReference>
<dbReference type="Proteomes" id="UP000027222">
    <property type="component" value="Unassembled WGS sequence"/>
</dbReference>
<evidence type="ECO:0000256" key="1">
    <source>
        <dbReference type="SAM" id="MobiDB-lite"/>
    </source>
</evidence>
<dbReference type="HOGENOM" id="CLU_021923_0_0_1"/>
<dbReference type="CDD" id="cd09917">
    <property type="entry name" value="F-box_SF"/>
    <property type="match status" value="1"/>
</dbReference>
<protein>
    <recommendedName>
        <fullName evidence="2">F-box domain-containing protein</fullName>
    </recommendedName>
</protein>
<feature type="domain" description="F-box" evidence="2">
    <location>
        <begin position="12"/>
        <end position="50"/>
    </location>
</feature>
<accession>A0A067S525</accession>
<dbReference type="InterPro" id="IPR032675">
    <property type="entry name" value="LRR_dom_sf"/>
</dbReference>
<gene>
    <name evidence="3" type="ORF">GALMADRAFT_217303</name>
</gene>
<evidence type="ECO:0000313" key="4">
    <source>
        <dbReference type="Proteomes" id="UP000027222"/>
    </source>
</evidence>
<dbReference type="EMBL" id="KL142430">
    <property type="protein sequence ID" value="KDR65921.1"/>
    <property type="molecule type" value="Genomic_DNA"/>
</dbReference>
<dbReference type="Gene3D" id="1.20.1280.50">
    <property type="match status" value="1"/>
</dbReference>
<keyword evidence="4" id="KW-1185">Reference proteome</keyword>
<feature type="region of interest" description="Disordered" evidence="1">
    <location>
        <begin position="460"/>
        <end position="484"/>
    </location>
</feature>
<dbReference type="InterPro" id="IPR036047">
    <property type="entry name" value="F-box-like_dom_sf"/>
</dbReference>
<name>A0A067S525_GALM3</name>
<evidence type="ECO:0000313" key="3">
    <source>
        <dbReference type="EMBL" id="KDR65921.1"/>
    </source>
</evidence>
<feature type="region of interest" description="Disordered" evidence="1">
    <location>
        <begin position="516"/>
        <end position="545"/>
    </location>
</feature>
<sequence length="610" mass="67401">MNTNINTDTMEFDKIPDDIWISIFECVDSPAQLAVLMMSCRRFRAIASRLLLRDIRWTAAYSTRRNLEAWKGVYRGMEPLPRRLTVGVSFDLGLAGEKDAWSPATSELRLYDMIHSRIPSFTGLVELVLDGTTISPYTYSVLAALPALRSLSVLNCTFSRLRAPGSAPLLSTTSYYASFLYHQQQQAPLAFPFSALPLTHLSLHNPKSHLSNDGYAPYHPINLITAATLTSLSITWTEPLAALYAHVNWPLPALRELEVVMPTLTRDLVDSLVNFVDACTLGPRISLCIQHHNLSDTQMSSVHIPLAGVWRYEGPLNLQVASFCSPTPARGSPSAPAATLTTVVMTEPLGLISLLSALEKLPRALDTLDVQLHDWDIELLFAISQLFPDIRELVVRYGMGVLPSDFFVTLGSNILYNLPHLHTLKLITNDACSGDRPTYAQTNGGANGNPHFGFHNWVGGNGPNANANTNGGGNGNNNLHPFMPLPQQQQNQQLFPHLLPTALPLTLASFASFSSDADSDSDDGDFPMSFSPSPSPSSPLSILSSHTASFSNPTVNQKEVKLQHGDLKDYLIGWNRYCRSLRRVQLDRDVYWGRKWEGDAWVVGFEDEDE</sequence>
<proteinExistence type="predicted"/>
<dbReference type="Gene3D" id="3.80.10.10">
    <property type="entry name" value="Ribonuclease Inhibitor"/>
    <property type="match status" value="1"/>
</dbReference>
<dbReference type="InterPro" id="IPR001810">
    <property type="entry name" value="F-box_dom"/>
</dbReference>